<dbReference type="InterPro" id="IPR036291">
    <property type="entry name" value="NAD(P)-bd_dom_sf"/>
</dbReference>
<gene>
    <name evidence="1" type="ORF">LCGC14_3118030</name>
</gene>
<proteinExistence type="predicted"/>
<reference evidence="1" key="1">
    <citation type="journal article" date="2015" name="Nature">
        <title>Complex archaea that bridge the gap between prokaryotes and eukaryotes.</title>
        <authorList>
            <person name="Spang A."/>
            <person name="Saw J.H."/>
            <person name="Jorgensen S.L."/>
            <person name="Zaremba-Niedzwiedzka K."/>
            <person name="Martijn J."/>
            <person name="Lind A.E."/>
            <person name="van Eijk R."/>
            <person name="Schleper C."/>
            <person name="Guy L."/>
            <person name="Ettema T.J."/>
        </authorList>
    </citation>
    <scope>NUCLEOTIDE SEQUENCE</scope>
</reference>
<organism evidence="1">
    <name type="scientific">marine sediment metagenome</name>
    <dbReference type="NCBI Taxonomy" id="412755"/>
    <lineage>
        <taxon>unclassified sequences</taxon>
        <taxon>metagenomes</taxon>
        <taxon>ecological metagenomes</taxon>
    </lineage>
</organism>
<dbReference type="SUPFAM" id="SSF51735">
    <property type="entry name" value="NAD(P)-binding Rossmann-fold domains"/>
    <property type="match status" value="1"/>
</dbReference>
<name>A0A0F8W3G8_9ZZZZ</name>
<comment type="caution">
    <text evidence="1">The sequence shown here is derived from an EMBL/GenBank/DDBJ whole genome shotgun (WGS) entry which is preliminary data.</text>
</comment>
<feature type="non-terminal residue" evidence="1">
    <location>
        <position position="1"/>
    </location>
</feature>
<evidence type="ECO:0008006" key="2">
    <source>
        <dbReference type="Google" id="ProtNLM"/>
    </source>
</evidence>
<dbReference type="AlphaFoldDB" id="A0A0F8W3G8"/>
<sequence length="42" mass="4373">ATPVKRQGLPVDVANMVAFLATDDSGFVTGVNFDINGGMLFS</sequence>
<dbReference type="Pfam" id="PF13561">
    <property type="entry name" value="adh_short_C2"/>
    <property type="match status" value="1"/>
</dbReference>
<evidence type="ECO:0000313" key="1">
    <source>
        <dbReference type="EMBL" id="KKK51133.1"/>
    </source>
</evidence>
<dbReference type="InterPro" id="IPR002347">
    <property type="entry name" value="SDR_fam"/>
</dbReference>
<protein>
    <recommendedName>
        <fullName evidence="2">SDR family oxidoreductase</fullName>
    </recommendedName>
</protein>
<dbReference type="EMBL" id="LAZR01067665">
    <property type="protein sequence ID" value="KKK51133.1"/>
    <property type="molecule type" value="Genomic_DNA"/>
</dbReference>
<accession>A0A0F8W3G8</accession>
<dbReference type="Gene3D" id="3.40.50.720">
    <property type="entry name" value="NAD(P)-binding Rossmann-like Domain"/>
    <property type="match status" value="1"/>
</dbReference>